<evidence type="ECO:0000259" key="1">
    <source>
        <dbReference type="PROSITE" id="PS51707"/>
    </source>
</evidence>
<dbReference type="PANTHER" id="PTHR39569:SF1">
    <property type="entry name" value="INORGANIC TRIPHOSPHATASE"/>
    <property type="match status" value="1"/>
</dbReference>
<reference evidence="2" key="1">
    <citation type="submission" date="2020-10" db="EMBL/GenBank/DDBJ databases">
        <authorList>
            <person name="Gilroy R."/>
        </authorList>
    </citation>
    <scope>NUCLEOTIDE SEQUENCE</scope>
    <source>
        <strain evidence="2">17213</strain>
    </source>
</reference>
<dbReference type="SUPFAM" id="SSF55154">
    <property type="entry name" value="CYTH-like phosphatases"/>
    <property type="match status" value="1"/>
</dbReference>
<dbReference type="PANTHER" id="PTHR39569">
    <property type="entry name" value="INORGANIC TRIPHOSPHATASE"/>
    <property type="match status" value="1"/>
</dbReference>
<gene>
    <name evidence="2" type="ORF">IAB19_08250</name>
</gene>
<dbReference type="PROSITE" id="PS51707">
    <property type="entry name" value="CYTH"/>
    <property type="match status" value="1"/>
</dbReference>
<dbReference type="AlphaFoldDB" id="A0A9D9DD42"/>
<dbReference type="GO" id="GO:0050355">
    <property type="term" value="F:inorganic triphosphate phosphatase activity"/>
    <property type="evidence" value="ECO:0007669"/>
    <property type="project" value="InterPro"/>
</dbReference>
<dbReference type="InterPro" id="IPR023577">
    <property type="entry name" value="CYTH_domain"/>
</dbReference>
<proteinExistence type="predicted"/>
<dbReference type="GO" id="GO:0046872">
    <property type="term" value="F:metal ion binding"/>
    <property type="evidence" value="ECO:0007669"/>
    <property type="project" value="TreeGrafter"/>
</dbReference>
<dbReference type="Proteomes" id="UP000823631">
    <property type="component" value="Unassembled WGS sequence"/>
</dbReference>
<organism evidence="2 3">
    <name type="scientific">Candidatus Avisuccinivibrio stercorigallinarum</name>
    <dbReference type="NCBI Taxonomy" id="2840704"/>
    <lineage>
        <taxon>Bacteria</taxon>
        <taxon>Pseudomonadati</taxon>
        <taxon>Pseudomonadota</taxon>
        <taxon>Gammaproteobacteria</taxon>
        <taxon>Aeromonadales</taxon>
        <taxon>Succinivibrionaceae</taxon>
        <taxon>Succinivibrionaceae incertae sedis</taxon>
        <taxon>Candidatus Avisuccinivibrio</taxon>
    </lineage>
</organism>
<dbReference type="Gene3D" id="2.40.320.10">
    <property type="entry name" value="Hypothetical Protein Pfu-838710-001"/>
    <property type="match status" value="1"/>
</dbReference>
<evidence type="ECO:0000313" key="2">
    <source>
        <dbReference type="EMBL" id="MBO8416354.1"/>
    </source>
</evidence>
<dbReference type="EMBL" id="JADINH010000170">
    <property type="protein sequence ID" value="MBO8416354.1"/>
    <property type="molecule type" value="Genomic_DNA"/>
</dbReference>
<sequence length="371" mass="41882">MAAKDQFEIELKLGLIKPCSNLSEILEKFGTLSSTKVEQLENIYFDTKDNKLYDLGAGLRIRRAPSFTEQTLKLRGNTLGGIHQRREFNVSIDKDLKVPDLSRFPAEAFADGKFDVAALQGELESQCAINFKRVSYDFTYQGCEFEIAVDEGQIEAGKLKAPISELEIELKKGVKDKTAVITYFDEILQHLAAAGVPLTLEPFSKMHRAALLMGYAQRNSLKLNETPAGDIGTYLRVNLRIFESLLGQYLAKLDPVYLGYMAYTLKCVRRSLKFMVKLAAADENVSCSESFKLLKKERKPVCCTLKKLGTYLQDLEREVLRLQLMGAEPNLAAYAQKLRRRISKLQAFCLPLHLRALILRLESVKLINQKA</sequence>
<reference evidence="2" key="2">
    <citation type="journal article" date="2021" name="PeerJ">
        <title>Extensive microbial diversity within the chicken gut microbiome revealed by metagenomics and culture.</title>
        <authorList>
            <person name="Gilroy R."/>
            <person name="Ravi A."/>
            <person name="Getino M."/>
            <person name="Pursley I."/>
            <person name="Horton D.L."/>
            <person name="Alikhan N.F."/>
            <person name="Baker D."/>
            <person name="Gharbi K."/>
            <person name="Hall N."/>
            <person name="Watson M."/>
            <person name="Adriaenssens E.M."/>
            <person name="Foster-Nyarko E."/>
            <person name="Jarju S."/>
            <person name="Secka A."/>
            <person name="Antonio M."/>
            <person name="Oren A."/>
            <person name="Chaudhuri R.R."/>
            <person name="La Ragione R."/>
            <person name="Hildebrand F."/>
            <person name="Pallen M.J."/>
        </authorList>
    </citation>
    <scope>NUCLEOTIDE SEQUENCE</scope>
    <source>
        <strain evidence="2">17213</strain>
    </source>
</reference>
<dbReference type="InterPro" id="IPR033469">
    <property type="entry name" value="CYTH-like_dom_sf"/>
</dbReference>
<protein>
    <submittedName>
        <fullName evidence="2">CYTH domain-containing protein</fullName>
    </submittedName>
</protein>
<dbReference type="Pfam" id="PF01928">
    <property type="entry name" value="CYTH"/>
    <property type="match status" value="1"/>
</dbReference>
<accession>A0A9D9DD42</accession>
<comment type="caution">
    <text evidence="2">The sequence shown here is derived from an EMBL/GenBank/DDBJ whole genome shotgun (WGS) entry which is preliminary data.</text>
</comment>
<evidence type="ECO:0000313" key="3">
    <source>
        <dbReference type="Proteomes" id="UP000823631"/>
    </source>
</evidence>
<name>A0A9D9DD42_9GAMM</name>
<dbReference type="SMART" id="SM01118">
    <property type="entry name" value="CYTH"/>
    <property type="match status" value="1"/>
</dbReference>
<feature type="domain" description="CYTH" evidence="1">
    <location>
        <begin position="6"/>
        <end position="213"/>
    </location>
</feature>
<dbReference type="InterPro" id="IPR039013">
    <property type="entry name" value="YgiF"/>
</dbReference>